<dbReference type="RefSeq" id="WP_095611449.1">
    <property type="nucleotide sequence ID" value="NZ_NMPM01000059.1"/>
</dbReference>
<dbReference type="Gene3D" id="3.40.50.1820">
    <property type="entry name" value="alpha/beta hydrolase"/>
    <property type="match status" value="1"/>
</dbReference>
<dbReference type="SUPFAM" id="SSF53474">
    <property type="entry name" value="alpha/beta-Hydrolases"/>
    <property type="match status" value="1"/>
</dbReference>
<dbReference type="InterPro" id="IPR029058">
    <property type="entry name" value="AB_hydrolase_fold"/>
</dbReference>
<evidence type="ECO:0000313" key="2">
    <source>
        <dbReference type="EMBL" id="PAV25487.1"/>
    </source>
</evidence>
<reference evidence="2 3" key="1">
    <citation type="submission" date="2017-07" db="EMBL/GenBank/DDBJ databases">
        <title>Tamlnaduibacter salinus (Mi-7) genome sequencing.</title>
        <authorList>
            <person name="Verma A."/>
            <person name="Krishnamurthi S."/>
        </authorList>
    </citation>
    <scope>NUCLEOTIDE SEQUENCE [LARGE SCALE GENOMIC DNA]</scope>
    <source>
        <strain evidence="2 3">Mi-7</strain>
    </source>
</reference>
<organism evidence="2 3">
    <name type="scientific">Tamilnaduibacter salinus</name>
    <dbReference type="NCBI Taxonomy" id="1484056"/>
    <lineage>
        <taxon>Bacteria</taxon>
        <taxon>Pseudomonadati</taxon>
        <taxon>Pseudomonadota</taxon>
        <taxon>Gammaproteobacteria</taxon>
        <taxon>Pseudomonadales</taxon>
        <taxon>Marinobacteraceae</taxon>
        <taxon>Tamilnaduibacter</taxon>
    </lineage>
</organism>
<gene>
    <name evidence="2" type="ORF">CF392_10665</name>
</gene>
<proteinExistence type="predicted"/>
<dbReference type="Proteomes" id="UP000218332">
    <property type="component" value="Unassembled WGS sequence"/>
</dbReference>
<dbReference type="AlphaFoldDB" id="A0A2A2I1F9"/>
<name>A0A2A2I1F9_9GAMM</name>
<dbReference type="PANTHER" id="PTHR42886:SF29">
    <property type="entry name" value="PUMMELIG, ISOFORM A"/>
    <property type="match status" value="1"/>
</dbReference>
<dbReference type="EMBL" id="NMPM01000059">
    <property type="protein sequence ID" value="PAV25487.1"/>
    <property type="molecule type" value="Genomic_DNA"/>
</dbReference>
<feature type="domain" description="AB hydrolase-1" evidence="1">
    <location>
        <begin position="11"/>
        <end position="241"/>
    </location>
</feature>
<sequence length="273" mass="30180">MTAEETNKPPVMLVHGMWSTPEALDELREAFEQAGYSVEAPCLPLHMAKADYDDHARATLAQTRLQDYVAFLVDRVKQLDAPPILVGHSMGGLLAQLVAARVPCERLVLLSSAAPGGINSWSWSMVRTFGRNLLLFPLWKHVMTLRADNIRYGIANQQNADTQQWILDHATYESGMAAFQIGIAGFLPNAFSRVDPQSIQCPILVLGGTEDRITPIGIQRQIARKYGAQARLVEIPGACHWTVGGRYFDQVQRELFGWLDERAGEAVSEPAVA</sequence>
<evidence type="ECO:0000259" key="1">
    <source>
        <dbReference type="Pfam" id="PF12697"/>
    </source>
</evidence>
<evidence type="ECO:0000313" key="3">
    <source>
        <dbReference type="Proteomes" id="UP000218332"/>
    </source>
</evidence>
<accession>A0A2A2I1F9</accession>
<protein>
    <submittedName>
        <fullName evidence="2">Lysophospholipase</fullName>
    </submittedName>
</protein>
<comment type="caution">
    <text evidence="2">The sequence shown here is derived from an EMBL/GenBank/DDBJ whole genome shotgun (WGS) entry which is preliminary data.</text>
</comment>
<keyword evidence="3" id="KW-1185">Reference proteome</keyword>
<dbReference type="InterPro" id="IPR000073">
    <property type="entry name" value="AB_hydrolase_1"/>
</dbReference>
<dbReference type="PANTHER" id="PTHR42886">
    <property type="entry name" value="RE40534P-RELATED"/>
    <property type="match status" value="1"/>
</dbReference>
<dbReference type="Pfam" id="PF12697">
    <property type="entry name" value="Abhydrolase_6"/>
    <property type="match status" value="1"/>
</dbReference>